<dbReference type="AlphaFoldDB" id="A0A3G9IC09"/>
<dbReference type="EMBL" id="AP019307">
    <property type="protein sequence ID" value="BBH16440.1"/>
    <property type="molecule type" value="Genomic_DNA"/>
</dbReference>
<dbReference type="PANTHER" id="PTHR43329">
    <property type="entry name" value="EPOXIDE HYDROLASE"/>
    <property type="match status" value="1"/>
</dbReference>
<keyword evidence="1 4" id="KW-0378">Hydrolase</keyword>
<evidence type="ECO:0000313" key="5">
    <source>
        <dbReference type="Proteomes" id="UP000271573"/>
    </source>
</evidence>
<name>A0A3G9IC09_9ACTN</name>
<dbReference type="OrthoDB" id="2987348at2"/>
<accession>A0A3G9IC09</accession>
<dbReference type="PRINTS" id="PR00412">
    <property type="entry name" value="EPOXHYDRLASE"/>
</dbReference>
<evidence type="ECO:0000256" key="1">
    <source>
        <dbReference type="ARBA" id="ARBA00022801"/>
    </source>
</evidence>
<dbReference type="InterPro" id="IPR000639">
    <property type="entry name" value="Epox_hydrolase-like"/>
</dbReference>
<dbReference type="Pfam" id="PF00561">
    <property type="entry name" value="Abhydrolase_1"/>
    <property type="match status" value="1"/>
</dbReference>
<proteinExistence type="predicted"/>
<evidence type="ECO:0000313" key="4">
    <source>
        <dbReference type="EMBL" id="BBH16440.1"/>
    </source>
</evidence>
<protein>
    <submittedName>
        <fullName evidence="4">Alpha/beta hydrolase</fullName>
    </submittedName>
</protein>
<organism evidence="4 5">
    <name type="scientific">Nocardioides baekrokdamisoli</name>
    <dbReference type="NCBI Taxonomy" id="1804624"/>
    <lineage>
        <taxon>Bacteria</taxon>
        <taxon>Bacillati</taxon>
        <taxon>Actinomycetota</taxon>
        <taxon>Actinomycetes</taxon>
        <taxon>Propionibacteriales</taxon>
        <taxon>Nocardioidaceae</taxon>
        <taxon>Nocardioides</taxon>
    </lineage>
</organism>
<dbReference type="Gene3D" id="3.40.50.1820">
    <property type="entry name" value="alpha/beta hydrolase"/>
    <property type="match status" value="1"/>
</dbReference>
<keyword evidence="5" id="KW-1185">Reference proteome</keyword>
<evidence type="ECO:0000256" key="2">
    <source>
        <dbReference type="SAM" id="Phobius"/>
    </source>
</evidence>
<feature type="transmembrane region" description="Helical" evidence="2">
    <location>
        <begin position="144"/>
        <end position="161"/>
    </location>
</feature>
<feature type="domain" description="AB hydrolase-1" evidence="3">
    <location>
        <begin position="27"/>
        <end position="264"/>
    </location>
</feature>
<keyword evidence="2" id="KW-1133">Transmembrane helix</keyword>
<gene>
    <name evidence="4" type="ORF">Back2_07270</name>
</gene>
<sequence length="279" mass="31405">MTGRLTSYRHGDLVFDVNDEGPLDGEVIVLLHGFPQLNTLWDHVVPRLHEAGYRTVAPNQRGYSPGARPRGRWHYRLSNLAADIEVLVGELGQPVHLVGHDWGAAAGWFAVSTAPHHFRSWTALSVPHPGAFFSAMFRGQMFRAWYMVVFGIPFLPARVLGSARMQGRVRRWTRMPADVHQRYWEEVGSDRARLSAGLAWYGAMPLENPLAARIRVQVPTTFAWGTHDFAFGRGAAMRCADFVEAPYEFRQLDGMGHWLPDEAPDLVAELILERVGTRP</sequence>
<reference evidence="4 5" key="1">
    <citation type="submission" date="2018-11" db="EMBL/GenBank/DDBJ databases">
        <title>Complete genome sequence of Nocardioides baekrokdamisoli strain KCTC 39748.</title>
        <authorList>
            <person name="Kang S.W."/>
            <person name="Lee K.C."/>
            <person name="Kim K.K."/>
            <person name="Kim J.S."/>
            <person name="Kim D.S."/>
            <person name="Ko S.H."/>
            <person name="Yang S.H."/>
            <person name="Shin Y.K."/>
            <person name="Lee J.S."/>
        </authorList>
    </citation>
    <scope>NUCLEOTIDE SEQUENCE [LARGE SCALE GENOMIC DNA]</scope>
    <source>
        <strain evidence="4 5">KCTC 39748</strain>
    </source>
</reference>
<keyword evidence="2" id="KW-0472">Membrane</keyword>
<dbReference type="GO" id="GO:0016787">
    <property type="term" value="F:hydrolase activity"/>
    <property type="evidence" value="ECO:0007669"/>
    <property type="project" value="UniProtKB-KW"/>
</dbReference>
<dbReference type="RefSeq" id="WP_125566845.1">
    <property type="nucleotide sequence ID" value="NZ_AP019307.1"/>
</dbReference>
<keyword evidence="2" id="KW-0812">Transmembrane</keyword>
<evidence type="ECO:0000259" key="3">
    <source>
        <dbReference type="Pfam" id="PF00561"/>
    </source>
</evidence>
<dbReference type="InterPro" id="IPR029058">
    <property type="entry name" value="AB_hydrolase_fold"/>
</dbReference>
<dbReference type="SUPFAM" id="SSF53474">
    <property type="entry name" value="alpha/beta-Hydrolases"/>
    <property type="match status" value="1"/>
</dbReference>
<dbReference type="InterPro" id="IPR000073">
    <property type="entry name" value="AB_hydrolase_1"/>
</dbReference>
<dbReference type="Proteomes" id="UP000271573">
    <property type="component" value="Chromosome"/>
</dbReference>
<dbReference type="KEGG" id="nbe:Back2_07270"/>